<comment type="caution">
    <text evidence="3">The sequence shown here is derived from an EMBL/GenBank/DDBJ whole genome shotgun (WGS) entry which is preliminary data.</text>
</comment>
<keyword evidence="4" id="KW-1185">Reference proteome</keyword>
<dbReference type="Proteomes" id="UP001143474">
    <property type="component" value="Unassembled WGS sequence"/>
</dbReference>
<evidence type="ECO:0000256" key="1">
    <source>
        <dbReference type="SAM" id="MobiDB-lite"/>
    </source>
</evidence>
<feature type="transmembrane region" description="Helical" evidence="2">
    <location>
        <begin position="71"/>
        <end position="89"/>
    </location>
</feature>
<reference evidence="3" key="1">
    <citation type="journal article" date="2014" name="Int. J. Syst. Evol. Microbiol.">
        <title>Complete genome sequence of Corynebacterium casei LMG S-19264T (=DSM 44701T), isolated from a smear-ripened cheese.</title>
        <authorList>
            <consortium name="US DOE Joint Genome Institute (JGI-PGF)"/>
            <person name="Walter F."/>
            <person name="Albersmeier A."/>
            <person name="Kalinowski J."/>
            <person name="Ruckert C."/>
        </authorList>
    </citation>
    <scope>NUCLEOTIDE SEQUENCE</scope>
    <source>
        <strain evidence="3">VKM Ac-2007</strain>
    </source>
</reference>
<name>A0A9W6HWB4_9ACTN</name>
<organism evidence="3 4">
    <name type="scientific">Streptosporangium carneum</name>
    <dbReference type="NCBI Taxonomy" id="47481"/>
    <lineage>
        <taxon>Bacteria</taxon>
        <taxon>Bacillati</taxon>
        <taxon>Actinomycetota</taxon>
        <taxon>Actinomycetes</taxon>
        <taxon>Streptosporangiales</taxon>
        <taxon>Streptosporangiaceae</taxon>
        <taxon>Streptosporangium</taxon>
    </lineage>
</organism>
<keyword evidence="2" id="KW-0472">Membrane</keyword>
<evidence type="ECO:0000313" key="3">
    <source>
        <dbReference type="EMBL" id="GLK07237.1"/>
    </source>
</evidence>
<feature type="compositionally biased region" description="Basic and acidic residues" evidence="1">
    <location>
        <begin position="9"/>
        <end position="34"/>
    </location>
</feature>
<dbReference type="EMBL" id="BSEV01000001">
    <property type="protein sequence ID" value="GLK07237.1"/>
    <property type="molecule type" value="Genomic_DNA"/>
</dbReference>
<protein>
    <submittedName>
        <fullName evidence="3">Uncharacterized protein</fullName>
    </submittedName>
</protein>
<keyword evidence="2" id="KW-0812">Transmembrane</keyword>
<accession>A0A9W6HWB4</accession>
<proteinExistence type="predicted"/>
<gene>
    <name evidence="3" type="ORF">GCM10017600_06420</name>
</gene>
<reference evidence="3" key="2">
    <citation type="submission" date="2023-01" db="EMBL/GenBank/DDBJ databases">
        <authorList>
            <person name="Sun Q."/>
            <person name="Evtushenko L."/>
        </authorList>
    </citation>
    <scope>NUCLEOTIDE SEQUENCE</scope>
    <source>
        <strain evidence="3">VKM Ac-2007</strain>
    </source>
</reference>
<evidence type="ECO:0000313" key="4">
    <source>
        <dbReference type="Proteomes" id="UP001143474"/>
    </source>
</evidence>
<dbReference type="AlphaFoldDB" id="A0A9W6HWB4"/>
<evidence type="ECO:0000256" key="2">
    <source>
        <dbReference type="SAM" id="Phobius"/>
    </source>
</evidence>
<keyword evidence="2" id="KW-1133">Transmembrane helix</keyword>
<feature type="region of interest" description="Disordered" evidence="1">
    <location>
        <begin position="1"/>
        <end position="43"/>
    </location>
</feature>
<sequence>MAGRRPPRRGGERRSATKLRDRRGGDRRSGENPREIGSPLLPDPAAEFIGPAYEFLISSARTMVSSTQKSVFELGVFTWTVIFLSQFAVA</sequence>